<dbReference type="AlphaFoldDB" id="A0A931GF29"/>
<keyword evidence="2" id="KW-0547">Nucleotide-binding</keyword>
<dbReference type="FunFam" id="3.40.50.10440:FF:000001">
    <property type="entry name" value="Dihydroxyacetone kinase, DhaK subunit"/>
    <property type="match status" value="1"/>
</dbReference>
<dbReference type="InterPro" id="IPR036117">
    <property type="entry name" value="DhaL_dom_sf"/>
</dbReference>
<dbReference type="PANTHER" id="PTHR28629">
    <property type="entry name" value="TRIOKINASE/FMN CYCLASE"/>
    <property type="match status" value="1"/>
</dbReference>
<feature type="domain" description="DhaK" evidence="6">
    <location>
        <begin position="4"/>
        <end position="324"/>
    </location>
</feature>
<dbReference type="RefSeq" id="WP_196835554.1">
    <property type="nucleotide sequence ID" value="NZ_JADOTZ010000001.1"/>
</dbReference>
<feature type="domain" description="DhaL" evidence="5">
    <location>
        <begin position="362"/>
        <end position="546"/>
    </location>
</feature>
<dbReference type="Gene3D" id="3.30.1180.20">
    <property type="entry name" value="Dihydroxyacetone kinase, domain 2"/>
    <property type="match status" value="1"/>
</dbReference>
<dbReference type="GO" id="GO:0005524">
    <property type="term" value="F:ATP binding"/>
    <property type="evidence" value="ECO:0007669"/>
    <property type="project" value="UniProtKB-KW"/>
</dbReference>
<protein>
    <submittedName>
        <fullName evidence="7">Dihydroxyacetone kinase</fullName>
        <ecNumber evidence="7">2.7.1.29</ecNumber>
    </submittedName>
</protein>
<proteinExistence type="predicted"/>
<dbReference type="PROSITE" id="PS51480">
    <property type="entry name" value="DHAL"/>
    <property type="match status" value="1"/>
</dbReference>
<keyword evidence="3 7" id="KW-0418">Kinase</keyword>
<dbReference type="GO" id="GO:0019563">
    <property type="term" value="P:glycerol catabolic process"/>
    <property type="evidence" value="ECO:0007669"/>
    <property type="project" value="TreeGrafter"/>
</dbReference>
<sequence length="548" mass="55928">MPFLTSSPVKTALRGLAAAHPDVVALHHDPLYLTSRQYASGRRVGLVSGGGSGHEPLHAGFVGLGMLDAAVPGAVFASPHNTQIYAASRAVAGPGGVVHLVKNYTGDVINFAIAAERLAADGIDVARVLIDDDVATGSEDTATGRRGTGATVVVEKILGAAADEGFSASELAELGADVVASSRSVAVASRAHTDLHTGEDAFTLEPGQLEYGVGIHGERAARSIARPDFEELIGTMVDSLLGDLPGTEDLLVFVNGLGATTQLELLNVYAAVEEHLTAAGQRVSARLVGSYVAALDMSGFSLTLTRLRPGWIDYWNAPSATPAFPTTSAGFPSVLDTTQRVTAAEAVSSARQPHDASRAPGGPGDAVVRRFAALIEEHYEELTRLDQLAGDGDFGDNLRGGLHEALQLMEEHKTGLAAAESAFLDGVGGTSGPLLGLLFARINAAVTDDGGTADAWARGTAEGCDAIQRVGGAEPGDRTIVDVLVPTAQAPSNGFEAGAHAAAEAAAATASLQAKRGRASYVSGRGEGAPDAGAVGVSLLFRAAAEVG</sequence>
<keyword evidence="8" id="KW-1185">Reference proteome</keyword>
<dbReference type="Proteomes" id="UP000625033">
    <property type="component" value="Unassembled WGS sequence"/>
</dbReference>
<dbReference type="GO" id="GO:0005829">
    <property type="term" value="C:cytosol"/>
    <property type="evidence" value="ECO:0007669"/>
    <property type="project" value="TreeGrafter"/>
</dbReference>
<evidence type="ECO:0000256" key="1">
    <source>
        <dbReference type="ARBA" id="ARBA00022679"/>
    </source>
</evidence>
<dbReference type="InterPro" id="IPR004006">
    <property type="entry name" value="DhaK_dom"/>
</dbReference>
<dbReference type="PROSITE" id="PS51481">
    <property type="entry name" value="DHAK"/>
    <property type="match status" value="1"/>
</dbReference>
<dbReference type="SMART" id="SM01120">
    <property type="entry name" value="Dak2"/>
    <property type="match status" value="1"/>
</dbReference>
<evidence type="ECO:0000256" key="3">
    <source>
        <dbReference type="ARBA" id="ARBA00022777"/>
    </source>
</evidence>
<dbReference type="Gene3D" id="3.40.50.10440">
    <property type="entry name" value="Dihydroxyacetone kinase, domain 1"/>
    <property type="match status" value="1"/>
</dbReference>
<dbReference type="Gene3D" id="1.25.40.340">
    <property type="match status" value="1"/>
</dbReference>
<keyword evidence="1 7" id="KW-0808">Transferase</keyword>
<name>A0A931GF29_9MICC</name>
<dbReference type="InterPro" id="IPR050861">
    <property type="entry name" value="Dihydroxyacetone_Kinase"/>
</dbReference>
<evidence type="ECO:0000256" key="2">
    <source>
        <dbReference type="ARBA" id="ARBA00022741"/>
    </source>
</evidence>
<evidence type="ECO:0000259" key="5">
    <source>
        <dbReference type="PROSITE" id="PS51480"/>
    </source>
</evidence>
<comment type="caution">
    <text evidence="7">The sequence shown here is derived from an EMBL/GenBank/DDBJ whole genome shotgun (WGS) entry which is preliminary data.</text>
</comment>
<keyword evidence="4" id="KW-0067">ATP-binding</keyword>
<dbReference type="SUPFAM" id="SSF82549">
    <property type="entry name" value="DAK1/DegV-like"/>
    <property type="match status" value="1"/>
</dbReference>
<dbReference type="Pfam" id="PF02733">
    <property type="entry name" value="Dak1"/>
    <property type="match status" value="1"/>
</dbReference>
<reference evidence="7" key="1">
    <citation type="submission" date="2020-11" db="EMBL/GenBank/DDBJ databases">
        <title>Sequencing the genomes of 1000 actinobacteria strains.</title>
        <authorList>
            <person name="Klenk H.-P."/>
        </authorList>
    </citation>
    <scope>NUCLEOTIDE SEQUENCE</scope>
    <source>
        <strain evidence="7">DSM 26152</strain>
    </source>
</reference>
<evidence type="ECO:0000313" key="7">
    <source>
        <dbReference type="EMBL" id="MBG6084212.1"/>
    </source>
</evidence>
<evidence type="ECO:0000313" key="8">
    <source>
        <dbReference type="Proteomes" id="UP000625033"/>
    </source>
</evidence>
<dbReference type="SUPFAM" id="SSF101473">
    <property type="entry name" value="DhaL-like"/>
    <property type="match status" value="1"/>
</dbReference>
<dbReference type="PANTHER" id="PTHR28629:SF4">
    <property type="entry name" value="TRIOKINASE_FMN CYCLASE"/>
    <property type="match status" value="1"/>
</dbReference>
<evidence type="ECO:0000256" key="4">
    <source>
        <dbReference type="ARBA" id="ARBA00022840"/>
    </source>
</evidence>
<accession>A0A931GF29</accession>
<dbReference type="GO" id="GO:0004371">
    <property type="term" value="F:glycerone kinase activity"/>
    <property type="evidence" value="ECO:0007669"/>
    <property type="project" value="UniProtKB-EC"/>
</dbReference>
<evidence type="ECO:0000259" key="6">
    <source>
        <dbReference type="PROSITE" id="PS51481"/>
    </source>
</evidence>
<organism evidence="7 8">
    <name type="scientific">Zhihengliuella flava</name>
    <dbReference type="NCBI Taxonomy" id="1285193"/>
    <lineage>
        <taxon>Bacteria</taxon>
        <taxon>Bacillati</taxon>
        <taxon>Actinomycetota</taxon>
        <taxon>Actinomycetes</taxon>
        <taxon>Micrococcales</taxon>
        <taxon>Micrococcaceae</taxon>
        <taxon>Zhihengliuella</taxon>
    </lineage>
</organism>
<gene>
    <name evidence="7" type="ORF">IW252_000979</name>
</gene>
<dbReference type="EMBL" id="JADOTZ010000001">
    <property type="protein sequence ID" value="MBG6084212.1"/>
    <property type="molecule type" value="Genomic_DNA"/>
</dbReference>
<dbReference type="Pfam" id="PF02734">
    <property type="entry name" value="Dak2"/>
    <property type="match status" value="1"/>
</dbReference>
<dbReference type="InterPro" id="IPR004007">
    <property type="entry name" value="DhaL_dom"/>
</dbReference>
<dbReference type="EC" id="2.7.1.29" evidence="7"/>